<evidence type="ECO:0000256" key="1">
    <source>
        <dbReference type="SAM" id="MobiDB-lite"/>
    </source>
</evidence>
<protein>
    <submittedName>
        <fullName evidence="3">Nuclear transport factor 2 family protein</fullName>
    </submittedName>
</protein>
<evidence type="ECO:0000313" key="4">
    <source>
        <dbReference type="Proteomes" id="UP001576776"/>
    </source>
</evidence>
<dbReference type="Proteomes" id="UP001576776">
    <property type="component" value="Unassembled WGS sequence"/>
</dbReference>
<feature type="signal peptide" evidence="2">
    <location>
        <begin position="1"/>
        <end position="31"/>
    </location>
</feature>
<dbReference type="EMBL" id="JBHFNS010000036">
    <property type="protein sequence ID" value="MFB2935238.1"/>
    <property type="molecule type" value="Genomic_DNA"/>
</dbReference>
<name>A0ABV4Y973_9CYAN</name>
<feature type="chain" id="PRO_5046161853" evidence="2">
    <location>
        <begin position="32"/>
        <end position="290"/>
    </location>
</feature>
<feature type="region of interest" description="Disordered" evidence="1">
    <location>
        <begin position="261"/>
        <end position="290"/>
    </location>
</feature>
<dbReference type="InterPro" id="IPR032710">
    <property type="entry name" value="NTF2-like_dom_sf"/>
</dbReference>
<sequence>MPHPLKFRPTTLPVAFLLTLGLSAGWTTAKAASPDSAPPELKNTLAQIDAAANSHNVQAVMQFYGANFSNSDGLNHAGMEKTLTQLWQRYPQLKYRTELKSWQNQGNGIVAETVTNITGTQPVDGRTWNFNATIRSKQRLENQKIVNQEILSEKTLLTSGEKPPSVDFKLPEQVRTGQEFNFDVVVKEPLKDNLLVGTALLEQISPDKYLNSPKIQLEPLNAGGIFKVGRAPNDPGKYWISAVLVRSDGITIVSQRLPVIAGGKNNQNPNRNRSNSPAPARPSRPGRTSG</sequence>
<keyword evidence="2" id="KW-0732">Signal</keyword>
<reference evidence="3 4" key="1">
    <citation type="submission" date="2024-09" db="EMBL/GenBank/DDBJ databases">
        <title>Floridaenema gen nov. (Aerosakkonemataceae, Aerosakkonematales ord. nov., Cyanobacteria) from benthic tropical and subtropical fresh waters, with the description of four new species.</title>
        <authorList>
            <person name="Moretto J.A."/>
            <person name="Berthold D.E."/>
            <person name="Lefler F.W."/>
            <person name="Huang I.-S."/>
            <person name="Laughinghouse H. IV."/>
        </authorList>
    </citation>
    <scope>NUCLEOTIDE SEQUENCE [LARGE SCALE GENOMIC DNA]</scope>
    <source>
        <strain evidence="3 4">BLCC-F154</strain>
    </source>
</reference>
<comment type="caution">
    <text evidence="3">The sequence shown here is derived from an EMBL/GenBank/DDBJ whole genome shotgun (WGS) entry which is preliminary data.</text>
</comment>
<evidence type="ECO:0000256" key="2">
    <source>
        <dbReference type="SAM" id="SignalP"/>
    </source>
</evidence>
<gene>
    <name evidence="3" type="ORF">ACE1B6_08155</name>
</gene>
<accession>A0ABV4Y973</accession>
<keyword evidence="4" id="KW-1185">Reference proteome</keyword>
<proteinExistence type="predicted"/>
<organism evidence="3 4">
    <name type="scientific">Floridaenema fluviatile BLCC-F154</name>
    <dbReference type="NCBI Taxonomy" id="3153640"/>
    <lineage>
        <taxon>Bacteria</taxon>
        <taxon>Bacillati</taxon>
        <taxon>Cyanobacteriota</taxon>
        <taxon>Cyanophyceae</taxon>
        <taxon>Oscillatoriophycideae</taxon>
        <taxon>Aerosakkonematales</taxon>
        <taxon>Aerosakkonemataceae</taxon>
        <taxon>Floridanema</taxon>
        <taxon>Floridanema fluviatile</taxon>
    </lineage>
</organism>
<dbReference type="SUPFAM" id="SSF54427">
    <property type="entry name" value="NTF2-like"/>
    <property type="match status" value="1"/>
</dbReference>
<evidence type="ECO:0000313" key="3">
    <source>
        <dbReference type="EMBL" id="MFB2935238.1"/>
    </source>
</evidence>
<dbReference type="RefSeq" id="WP_413256756.1">
    <property type="nucleotide sequence ID" value="NZ_JBHFNS010000036.1"/>
</dbReference>